<keyword evidence="1 4" id="KW-0378">Hydrolase</keyword>
<evidence type="ECO:0000313" key="5">
    <source>
        <dbReference type="Proteomes" id="UP001176468"/>
    </source>
</evidence>
<name>A0ABT9A3A1_9SPHN</name>
<evidence type="ECO:0000313" key="4">
    <source>
        <dbReference type="EMBL" id="MDO7843814.1"/>
    </source>
</evidence>
<dbReference type="SUPFAM" id="SSF82171">
    <property type="entry name" value="DPP6 N-terminal domain-like"/>
    <property type="match status" value="1"/>
</dbReference>
<accession>A0ABT9A3A1</accession>
<evidence type="ECO:0000256" key="2">
    <source>
        <dbReference type="SAM" id="SignalP"/>
    </source>
</evidence>
<dbReference type="EMBL" id="JAUQSZ010000011">
    <property type="protein sequence ID" value="MDO7843814.1"/>
    <property type="molecule type" value="Genomic_DNA"/>
</dbReference>
<keyword evidence="2" id="KW-0732">Signal</keyword>
<organism evidence="4 5">
    <name type="scientific">Sphingomonas immobilis</name>
    <dbReference type="NCBI Taxonomy" id="3063997"/>
    <lineage>
        <taxon>Bacteria</taxon>
        <taxon>Pseudomonadati</taxon>
        <taxon>Pseudomonadota</taxon>
        <taxon>Alphaproteobacteria</taxon>
        <taxon>Sphingomonadales</taxon>
        <taxon>Sphingomonadaceae</taxon>
        <taxon>Sphingomonas</taxon>
    </lineage>
</organism>
<dbReference type="GO" id="GO:0016787">
    <property type="term" value="F:hydrolase activity"/>
    <property type="evidence" value="ECO:0007669"/>
    <property type="project" value="UniProtKB-KW"/>
</dbReference>
<dbReference type="Pfam" id="PF00326">
    <property type="entry name" value="Peptidase_S9"/>
    <property type="match status" value="1"/>
</dbReference>
<feature type="signal peptide" evidence="2">
    <location>
        <begin position="1"/>
        <end position="25"/>
    </location>
</feature>
<dbReference type="Gene3D" id="3.40.50.1820">
    <property type="entry name" value="alpha/beta hydrolase"/>
    <property type="match status" value="1"/>
</dbReference>
<dbReference type="InterPro" id="IPR029058">
    <property type="entry name" value="AB_hydrolase_fold"/>
</dbReference>
<dbReference type="SUPFAM" id="SSF53474">
    <property type="entry name" value="alpha/beta-Hydrolases"/>
    <property type="match status" value="1"/>
</dbReference>
<feature type="chain" id="PRO_5047099676" evidence="2">
    <location>
        <begin position="26"/>
        <end position="665"/>
    </location>
</feature>
<dbReference type="PANTHER" id="PTHR42776">
    <property type="entry name" value="SERINE PEPTIDASE S9 FAMILY MEMBER"/>
    <property type="match status" value="1"/>
</dbReference>
<feature type="domain" description="Peptidase S9 prolyl oligopeptidase catalytic" evidence="3">
    <location>
        <begin position="438"/>
        <end position="645"/>
    </location>
</feature>
<reference evidence="4" key="1">
    <citation type="submission" date="2023-07" db="EMBL/GenBank/DDBJ databases">
        <authorList>
            <person name="Kim M.K."/>
        </authorList>
    </citation>
    <scope>NUCLEOTIDE SEQUENCE</scope>
    <source>
        <strain evidence="4">CA1-15</strain>
    </source>
</reference>
<protein>
    <submittedName>
        <fullName evidence="4">S9 family peptidase</fullName>
        <ecNumber evidence="4">3.4.-.-</ecNumber>
    </submittedName>
</protein>
<evidence type="ECO:0000256" key="1">
    <source>
        <dbReference type="ARBA" id="ARBA00022801"/>
    </source>
</evidence>
<sequence length="665" mass="70743">MKRFLAILSFALLCLFDLAAAQASAAVTPLSVYGQMPGFERAAISPSGDLVAIIGTIGDQRRLVVTGKNAEAIFTLPLGQVKIRDLFWAGDDRVIIYKSDTVALGLGFTADKAELYSAIVVPLGQGQKIWSVFQGKSAVTGGVRGFYGVRQRGGKWYGYFSAITLEGGGKTERYLVSTKPALFEVDLDTGSSRMIGLHAEDDVFRSWLINSSGGIGATLDFVSNSGSWTIENGAGHKIATGRSRFGGIDLVGLGSKGTTLIYGTTDDESGASHWIEVPLDGGASSEILGNVEIERSFFDQHTGQFLGYSPAGDAPEYHFFDQRQQKIANATLKAFPGSVVTLADWNDGFNKLIAVTDGRDDPQTWWLVDIKSGDARPIGQSYVVPAAEVGPVKMIRYKASDGTEIAGVLTLPAGREAKGLPVLLFPHGGPAAHDTVGFDWWAQAFAARGYAVLQPNFRGSTGYGAAFRHAGNGEWGLKMQTDISDGLAFLVQQGIADPKRACIMGASYGGYAALAGVTLQQGLYRCAVAVAGVSDVAKMVATDRDESGGDRTLIRSLAQEVGSGRNLAAISPIRFVDRVTAPVLLVHGKDDTVVRYDQSKDMAAALRRQGKTVEFVTLRSEDHWLSRSETRLAMLQAAAAFVEKYNPADPVASPASTGAASGQSK</sequence>
<dbReference type="Proteomes" id="UP001176468">
    <property type="component" value="Unassembled WGS sequence"/>
</dbReference>
<proteinExistence type="predicted"/>
<keyword evidence="5" id="KW-1185">Reference proteome</keyword>
<evidence type="ECO:0000259" key="3">
    <source>
        <dbReference type="Pfam" id="PF00326"/>
    </source>
</evidence>
<dbReference type="InterPro" id="IPR001375">
    <property type="entry name" value="Peptidase_S9_cat"/>
</dbReference>
<dbReference type="RefSeq" id="WP_304562273.1">
    <property type="nucleotide sequence ID" value="NZ_JAUQSZ010000011.1"/>
</dbReference>
<dbReference type="EC" id="3.4.-.-" evidence="4"/>
<dbReference type="PANTHER" id="PTHR42776:SF27">
    <property type="entry name" value="DIPEPTIDYL PEPTIDASE FAMILY MEMBER 6"/>
    <property type="match status" value="1"/>
</dbReference>
<gene>
    <name evidence="4" type="ORF">Q5H94_15890</name>
</gene>
<comment type="caution">
    <text evidence="4">The sequence shown here is derived from an EMBL/GenBank/DDBJ whole genome shotgun (WGS) entry which is preliminary data.</text>
</comment>